<comment type="caution">
    <text evidence="2">The sequence shown here is derived from an EMBL/GenBank/DDBJ whole genome shotgun (WGS) entry which is preliminary data.</text>
</comment>
<name>A0ABV7X2K4_9HYPH</name>
<proteinExistence type="predicted"/>
<evidence type="ECO:0000313" key="3">
    <source>
        <dbReference type="Proteomes" id="UP001595613"/>
    </source>
</evidence>
<dbReference type="InterPro" id="IPR011009">
    <property type="entry name" value="Kinase-like_dom_sf"/>
</dbReference>
<dbReference type="PROSITE" id="PS50011">
    <property type="entry name" value="PROTEIN_KINASE_DOM"/>
    <property type="match status" value="1"/>
</dbReference>
<keyword evidence="3" id="KW-1185">Reference proteome</keyword>
<evidence type="ECO:0000313" key="2">
    <source>
        <dbReference type="EMBL" id="MFC3705374.1"/>
    </source>
</evidence>
<dbReference type="Proteomes" id="UP001595613">
    <property type="component" value="Unassembled WGS sequence"/>
</dbReference>
<evidence type="ECO:0000259" key="1">
    <source>
        <dbReference type="PROSITE" id="PS50011"/>
    </source>
</evidence>
<sequence length="296" mass="32242">MTDDIEILQRLGHADAALLGAGNEARVYAMGPDHVVRIMKAGATLRAAEARAAMLDEIARHAADLPFRTPEVERVVAMEGRVLAIEKRLPGVPVGQLLEHLQGEERRNLLENYLGAARHIGGIGLVRDRFGPLLDGEGLRSSSWNGFLKARLATSARACPDDLRPAVLAAAGTALPEPERPALVHLDYFPGNVLAENGSVSAVLDFGPATLLGDDRMEAWSAVAYLDPEISPQARPEDREQALDWLRRCGLLADYEKARRWLAAYWSFAADDEALMGWCRRILQDQAGGSSLPLGR</sequence>
<dbReference type="RefSeq" id="WP_380097187.1">
    <property type="nucleotide sequence ID" value="NZ_JBHRYD010000010.1"/>
</dbReference>
<organism evidence="2 3">
    <name type="scientific">Devosia honganensis</name>
    <dbReference type="NCBI Taxonomy" id="1610527"/>
    <lineage>
        <taxon>Bacteria</taxon>
        <taxon>Pseudomonadati</taxon>
        <taxon>Pseudomonadota</taxon>
        <taxon>Alphaproteobacteria</taxon>
        <taxon>Hyphomicrobiales</taxon>
        <taxon>Devosiaceae</taxon>
        <taxon>Devosia</taxon>
    </lineage>
</organism>
<reference evidence="3" key="1">
    <citation type="journal article" date="2019" name="Int. J. Syst. Evol. Microbiol.">
        <title>The Global Catalogue of Microorganisms (GCM) 10K type strain sequencing project: providing services to taxonomists for standard genome sequencing and annotation.</title>
        <authorList>
            <consortium name="The Broad Institute Genomics Platform"/>
            <consortium name="The Broad Institute Genome Sequencing Center for Infectious Disease"/>
            <person name="Wu L."/>
            <person name="Ma J."/>
        </authorList>
    </citation>
    <scope>NUCLEOTIDE SEQUENCE [LARGE SCALE GENOMIC DNA]</scope>
    <source>
        <strain evidence="3">KCTC 42281</strain>
    </source>
</reference>
<dbReference type="Gene3D" id="3.90.1200.10">
    <property type="match status" value="1"/>
</dbReference>
<dbReference type="SUPFAM" id="SSF56112">
    <property type="entry name" value="Protein kinase-like (PK-like)"/>
    <property type="match status" value="1"/>
</dbReference>
<dbReference type="InterPro" id="IPR002575">
    <property type="entry name" value="Aminoglycoside_PTrfase"/>
</dbReference>
<dbReference type="Pfam" id="PF01636">
    <property type="entry name" value="APH"/>
    <property type="match status" value="1"/>
</dbReference>
<dbReference type="EMBL" id="JBHRYD010000010">
    <property type="protein sequence ID" value="MFC3705374.1"/>
    <property type="molecule type" value="Genomic_DNA"/>
</dbReference>
<accession>A0ABV7X2K4</accession>
<dbReference type="Gene3D" id="3.30.200.150">
    <property type="match status" value="1"/>
</dbReference>
<dbReference type="InterPro" id="IPR000719">
    <property type="entry name" value="Prot_kinase_dom"/>
</dbReference>
<protein>
    <submittedName>
        <fullName evidence="2">Phosphotransferase family protein</fullName>
    </submittedName>
</protein>
<gene>
    <name evidence="2" type="ORF">ACFOOL_11470</name>
</gene>
<feature type="domain" description="Protein kinase" evidence="1">
    <location>
        <begin position="5"/>
        <end position="296"/>
    </location>
</feature>